<name>A0A1H6X2S1_9GAMM</name>
<dbReference type="Proteomes" id="UP000199250">
    <property type="component" value="Unassembled WGS sequence"/>
</dbReference>
<evidence type="ECO:0008006" key="3">
    <source>
        <dbReference type="Google" id="ProtNLM"/>
    </source>
</evidence>
<dbReference type="EMBL" id="FNYQ01000064">
    <property type="protein sequence ID" value="SEJ23473.1"/>
    <property type="molecule type" value="Genomic_DNA"/>
</dbReference>
<gene>
    <name evidence="1" type="ORF">SAMN04244572_03213</name>
</gene>
<sequence length="104" mass="11630">MSEVKQYTVSKGQLIDIETMQDACIYRLVSSDDYWTLESERDSLRAEVERLRIALSHADAWIEAAPHGENCFVSNRYDGDPGNRCNCGKDAAQETIGAALESSR</sequence>
<protein>
    <recommendedName>
        <fullName evidence="3">Ead/Ea22-like family protein</fullName>
    </recommendedName>
</protein>
<reference evidence="1 2" key="1">
    <citation type="submission" date="2016-10" db="EMBL/GenBank/DDBJ databases">
        <authorList>
            <person name="de Groot N.N."/>
        </authorList>
    </citation>
    <scope>NUCLEOTIDE SEQUENCE [LARGE SCALE GENOMIC DNA]</scope>
    <source>
        <strain evidence="1 2">DSM 373</strain>
    </source>
</reference>
<organism evidence="1 2">
    <name type="scientific">Azotobacter beijerinckii</name>
    <dbReference type="NCBI Taxonomy" id="170623"/>
    <lineage>
        <taxon>Bacteria</taxon>
        <taxon>Pseudomonadati</taxon>
        <taxon>Pseudomonadota</taxon>
        <taxon>Gammaproteobacteria</taxon>
        <taxon>Pseudomonadales</taxon>
        <taxon>Pseudomonadaceae</taxon>
        <taxon>Azotobacter</taxon>
    </lineage>
</organism>
<dbReference type="RefSeq" id="WP_090733565.1">
    <property type="nucleotide sequence ID" value="NZ_FNYQ01000064.1"/>
</dbReference>
<proteinExistence type="predicted"/>
<evidence type="ECO:0000313" key="2">
    <source>
        <dbReference type="Proteomes" id="UP000199250"/>
    </source>
</evidence>
<dbReference type="AlphaFoldDB" id="A0A1H6X2S1"/>
<accession>A0A1H6X2S1</accession>
<evidence type="ECO:0000313" key="1">
    <source>
        <dbReference type="EMBL" id="SEJ23473.1"/>
    </source>
</evidence>